<dbReference type="InterPro" id="IPR020449">
    <property type="entry name" value="Tscrpt_reg_AraC-type_HTH"/>
</dbReference>
<dbReference type="PROSITE" id="PS00041">
    <property type="entry name" value="HTH_ARAC_FAMILY_1"/>
    <property type="match status" value="1"/>
</dbReference>
<dbReference type="SUPFAM" id="SSF46689">
    <property type="entry name" value="Homeodomain-like"/>
    <property type="match status" value="2"/>
</dbReference>
<evidence type="ECO:0000313" key="6">
    <source>
        <dbReference type="Proteomes" id="UP001610063"/>
    </source>
</evidence>
<dbReference type="InterPro" id="IPR009594">
    <property type="entry name" value="Tscrpt_reg_HTH_AraC_N"/>
</dbReference>
<keyword evidence="1" id="KW-0805">Transcription regulation</keyword>
<proteinExistence type="predicted"/>
<dbReference type="PRINTS" id="PR00032">
    <property type="entry name" value="HTHARAC"/>
</dbReference>
<gene>
    <name evidence="5" type="ORF">ACHKAR_08110</name>
</gene>
<organism evidence="5 6">
    <name type="scientific">Marinoscillum luteum</name>
    <dbReference type="NCBI Taxonomy" id="861051"/>
    <lineage>
        <taxon>Bacteria</taxon>
        <taxon>Pseudomonadati</taxon>
        <taxon>Bacteroidota</taxon>
        <taxon>Cytophagia</taxon>
        <taxon>Cytophagales</taxon>
        <taxon>Reichenbachiellaceae</taxon>
        <taxon>Marinoscillum</taxon>
    </lineage>
</organism>
<dbReference type="Gene3D" id="1.10.10.60">
    <property type="entry name" value="Homeodomain-like"/>
    <property type="match status" value="2"/>
</dbReference>
<dbReference type="InterPro" id="IPR018060">
    <property type="entry name" value="HTH_AraC"/>
</dbReference>
<accession>A0ABW7N743</accession>
<dbReference type="RefSeq" id="WP_395416970.1">
    <property type="nucleotide sequence ID" value="NZ_JBIPKE010000015.1"/>
</dbReference>
<dbReference type="SMART" id="SM00342">
    <property type="entry name" value="HTH_ARAC"/>
    <property type="match status" value="1"/>
</dbReference>
<keyword evidence="3" id="KW-0804">Transcription</keyword>
<evidence type="ECO:0000256" key="3">
    <source>
        <dbReference type="ARBA" id="ARBA00023163"/>
    </source>
</evidence>
<evidence type="ECO:0000256" key="2">
    <source>
        <dbReference type="ARBA" id="ARBA00023125"/>
    </source>
</evidence>
<dbReference type="PANTHER" id="PTHR46796">
    <property type="entry name" value="HTH-TYPE TRANSCRIPTIONAL ACTIVATOR RHAS-RELATED"/>
    <property type="match status" value="1"/>
</dbReference>
<reference evidence="5 6" key="1">
    <citation type="journal article" date="2013" name="Int. J. Syst. Evol. Microbiol.">
        <title>Marinoscillum luteum sp. nov., isolated from marine sediment.</title>
        <authorList>
            <person name="Cha I.T."/>
            <person name="Park S.J."/>
            <person name="Kim S.J."/>
            <person name="Kim J.G."/>
            <person name="Jung M.Y."/>
            <person name="Shin K.S."/>
            <person name="Kwon K.K."/>
            <person name="Yang S.H."/>
            <person name="Seo Y.S."/>
            <person name="Rhee S.K."/>
        </authorList>
    </citation>
    <scope>NUCLEOTIDE SEQUENCE [LARGE SCALE GENOMIC DNA]</scope>
    <source>
        <strain evidence="5 6">KCTC 23939</strain>
    </source>
</reference>
<keyword evidence="2" id="KW-0238">DNA-binding</keyword>
<dbReference type="PROSITE" id="PS01124">
    <property type="entry name" value="HTH_ARAC_FAMILY_2"/>
    <property type="match status" value="1"/>
</dbReference>
<evidence type="ECO:0000256" key="1">
    <source>
        <dbReference type="ARBA" id="ARBA00023015"/>
    </source>
</evidence>
<dbReference type="Pfam" id="PF06719">
    <property type="entry name" value="AraC_N"/>
    <property type="match status" value="1"/>
</dbReference>
<evidence type="ECO:0000313" key="5">
    <source>
        <dbReference type="EMBL" id="MFH6983396.1"/>
    </source>
</evidence>
<dbReference type="InterPro" id="IPR018062">
    <property type="entry name" value="HTH_AraC-typ_CS"/>
</dbReference>
<sequence length="307" mass="35314">MRKYLIERFPTHDERSLFTLVENRTAYSYETCELNLFETHEQAENVHLTFDHFVLTSMLSGKKVMKLPQRASFEYLPGESVILPPGEMMNIDFPEARKLNPTQCIALTISDEVIKKTIDMLNEYHPKASSWGDWQIDPTIFHLTNNLELADTVNRIVRITKSEQGKAKDMMVELTLREMVIRLMQTQARVIFESSYSVLSASHPLAAAIRFIKSNLRNKIDLSRLANQACMSRASFFKKFKETMGVSPAQYILKERIKLACHHLSTSDMSITEVCFACGFENLSHFVTTFKSEEGMTPGSWRLHETK</sequence>
<dbReference type="Pfam" id="PF12833">
    <property type="entry name" value="HTH_18"/>
    <property type="match status" value="1"/>
</dbReference>
<dbReference type="PANTHER" id="PTHR46796:SF6">
    <property type="entry name" value="ARAC SUBFAMILY"/>
    <property type="match status" value="1"/>
</dbReference>
<feature type="domain" description="HTH araC/xylS-type" evidence="4">
    <location>
        <begin position="206"/>
        <end position="304"/>
    </location>
</feature>
<dbReference type="EMBL" id="JBIPKE010000015">
    <property type="protein sequence ID" value="MFH6983396.1"/>
    <property type="molecule type" value="Genomic_DNA"/>
</dbReference>
<dbReference type="Proteomes" id="UP001610063">
    <property type="component" value="Unassembled WGS sequence"/>
</dbReference>
<name>A0ABW7N743_9BACT</name>
<dbReference type="InterPro" id="IPR050204">
    <property type="entry name" value="AraC_XylS_family_regulators"/>
</dbReference>
<evidence type="ECO:0000259" key="4">
    <source>
        <dbReference type="PROSITE" id="PS01124"/>
    </source>
</evidence>
<keyword evidence="6" id="KW-1185">Reference proteome</keyword>
<dbReference type="InterPro" id="IPR009057">
    <property type="entry name" value="Homeodomain-like_sf"/>
</dbReference>
<protein>
    <submittedName>
        <fullName evidence="5">AraC family transcriptional regulator N-terminal domain-containing protein</fullName>
    </submittedName>
</protein>
<comment type="caution">
    <text evidence="5">The sequence shown here is derived from an EMBL/GenBank/DDBJ whole genome shotgun (WGS) entry which is preliminary data.</text>
</comment>